<keyword evidence="3" id="KW-1185">Reference proteome</keyword>
<evidence type="ECO:0000313" key="3">
    <source>
        <dbReference type="Proteomes" id="UP001320148"/>
    </source>
</evidence>
<gene>
    <name evidence="2" type="ORF">DSLASN_09560</name>
</gene>
<reference evidence="2 3" key="1">
    <citation type="submission" date="2021-02" db="EMBL/GenBank/DDBJ databases">
        <title>Complete genome of Desulfoluna sp. strain ASN36.</title>
        <authorList>
            <person name="Takahashi A."/>
            <person name="Kojima H."/>
            <person name="Fukui M."/>
        </authorList>
    </citation>
    <scope>NUCLEOTIDE SEQUENCE [LARGE SCALE GENOMIC DNA]</scope>
    <source>
        <strain evidence="2 3">ASN36</strain>
    </source>
</reference>
<sequence length="199" mass="22563">MGKKKKDKTESIAPKKSRKVPLLFVALILLATLAAGGWYTYTTYFQSGYPKKDLAYVDLDDAVLRFAWAKVPDVYFHMVNANSELALMEDEIDRIKGVKKNYPRQEKIASSEIKRWEKGVQKLSGQLNRFQSQVEALYVTFRVNPEKGSTAIDEKRVDLATSMREVLEGVQEQTAPLKSARVTPDGFKGVIAKIKNRFL</sequence>
<dbReference type="EMBL" id="AP024488">
    <property type="protein sequence ID" value="BCS95324.1"/>
    <property type="molecule type" value="Genomic_DNA"/>
</dbReference>
<accession>A0ABM7PDT7</accession>
<protein>
    <recommendedName>
        <fullName evidence="4">Chemotaxis methyl-accepting receptor HlyB-like 4HB MCP domain-containing protein</fullName>
    </recommendedName>
</protein>
<evidence type="ECO:0008006" key="4">
    <source>
        <dbReference type="Google" id="ProtNLM"/>
    </source>
</evidence>
<organism evidence="2 3">
    <name type="scientific">Desulfoluna limicola</name>
    <dbReference type="NCBI Taxonomy" id="2810562"/>
    <lineage>
        <taxon>Bacteria</taxon>
        <taxon>Pseudomonadati</taxon>
        <taxon>Thermodesulfobacteriota</taxon>
        <taxon>Desulfobacteria</taxon>
        <taxon>Desulfobacterales</taxon>
        <taxon>Desulfolunaceae</taxon>
        <taxon>Desulfoluna</taxon>
    </lineage>
</organism>
<evidence type="ECO:0000313" key="2">
    <source>
        <dbReference type="EMBL" id="BCS95324.1"/>
    </source>
</evidence>
<proteinExistence type="predicted"/>
<evidence type="ECO:0000256" key="1">
    <source>
        <dbReference type="SAM" id="Coils"/>
    </source>
</evidence>
<dbReference type="RefSeq" id="WP_236891581.1">
    <property type="nucleotide sequence ID" value="NZ_AP024488.1"/>
</dbReference>
<name>A0ABM7PDT7_9BACT</name>
<keyword evidence="1" id="KW-0175">Coiled coil</keyword>
<feature type="coiled-coil region" evidence="1">
    <location>
        <begin position="78"/>
        <end position="133"/>
    </location>
</feature>
<dbReference type="Proteomes" id="UP001320148">
    <property type="component" value="Chromosome"/>
</dbReference>